<gene>
    <name evidence="6" type="ORF">DW070_04690</name>
</gene>
<evidence type="ECO:0000256" key="2">
    <source>
        <dbReference type="ARBA" id="ARBA00023004"/>
    </source>
</evidence>
<evidence type="ECO:0000259" key="5">
    <source>
        <dbReference type="PROSITE" id="PS51379"/>
    </source>
</evidence>
<dbReference type="PANTHER" id="PTHR43122">
    <property type="entry name" value="FERREDOXIN SUBUNIT OF PYRUVATE:FLAVODOXIN OXIDOREDUCTASE-RELATED"/>
    <property type="match status" value="1"/>
</dbReference>
<dbReference type="EMBL" id="QVEP01000008">
    <property type="protein sequence ID" value="RGB80861.1"/>
    <property type="molecule type" value="Genomic_DNA"/>
</dbReference>
<dbReference type="GO" id="GO:0016651">
    <property type="term" value="F:oxidoreductase activity, acting on NAD(P)H"/>
    <property type="evidence" value="ECO:0007669"/>
    <property type="project" value="UniProtKB-ARBA"/>
</dbReference>
<dbReference type="PANTHER" id="PTHR43122:SF1">
    <property type="entry name" value="IRON-SULFUR-BINDING PROTEIN"/>
    <property type="match status" value="1"/>
</dbReference>
<dbReference type="Proteomes" id="UP000260773">
    <property type="component" value="Unassembled WGS sequence"/>
</dbReference>
<dbReference type="PROSITE" id="PS50902">
    <property type="entry name" value="FLAVODOXIN_LIKE"/>
    <property type="match status" value="1"/>
</dbReference>
<keyword evidence="2" id="KW-0408">Iron</keyword>
<dbReference type="GO" id="GO:0010181">
    <property type="term" value="F:FMN binding"/>
    <property type="evidence" value="ECO:0007669"/>
    <property type="project" value="InterPro"/>
</dbReference>
<comment type="caution">
    <text evidence="6">The sequence shown here is derived from an EMBL/GenBank/DDBJ whole genome shotgun (WGS) entry which is preliminary data.</text>
</comment>
<dbReference type="PROSITE" id="PS51379">
    <property type="entry name" value="4FE4S_FER_2"/>
    <property type="match status" value="2"/>
</dbReference>
<dbReference type="GO" id="GO:0046872">
    <property type="term" value="F:metal ion binding"/>
    <property type="evidence" value="ECO:0007669"/>
    <property type="project" value="UniProtKB-KW"/>
</dbReference>
<feature type="domain" description="Flavodoxin-like" evidence="4">
    <location>
        <begin position="5"/>
        <end position="155"/>
    </location>
</feature>
<evidence type="ECO:0000256" key="3">
    <source>
        <dbReference type="ARBA" id="ARBA00023014"/>
    </source>
</evidence>
<keyword evidence="1" id="KW-0479">Metal-binding</keyword>
<dbReference type="Gene3D" id="3.30.70.20">
    <property type="match status" value="1"/>
</dbReference>
<organism evidence="6 7">
    <name type="scientific">Coprococcus catus</name>
    <dbReference type="NCBI Taxonomy" id="116085"/>
    <lineage>
        <taxon>Bacteria</taxon>
        <taxon>Bacillati</taxon>
        <taxon>Bacillota</taxon>
        <taxon>Clostridia</taxon>
        <taxon>Lachnospirales</taxon>
        <taxon>Lachnospiraceae</taxon>
        <taxon>Coprococcus</taxon>
    </lineage>
</organism>
<dbReference type="InterPro" id="IPR029039">
    <property type="entry name" value="Flavoprotein-like_sf"/>
</dbReference>
<dbReference type="SUPFAM" id="SSF54862">
    <property type="entry name" value="4Fe-4S ferredoxins"/>
    <property type="match status" value="1"/>
</dbReference>
<dbReference type="Gene3D" id="3.40.50.360">
    <property type="match status" value="1"/>
</dbReference>
<dbReference type="RefSeq" id="WP_117527466.1">
    <property type="nucleotide sequence ID" value="NZ_JAQENQ010000002.1"/>
</dbReference>
<feature type="domain" description="4Fe-4S ferredoxin-type" evidence="5">
    <location>
        <begin position="231"/>
        <end position="251"/>
    </location>
</feature>
<dbReference type="GO" id="GO:0051536">
    <property type="term" value="F:iron-sulfur cluster binding"/>
    <property type="evidence" value="ECO:0007669"/>
    <property type="project" value="UniProtKB-KW"/>
</dbReference>
<dbReference type="PROSITE" id="PS00198">
    <property type="entry name" value="4FE4S_FER_1"/>
    <property type="match status" value="2"/>
</dbReference>
<dbReference type="InterPro" id="IPR017896">
    <property type="entry name" value="4Fe4S_Fe-S-bd"/>
</dbReference>
<evidence type="ECO:0000313" key="7">
    <source>
        <dbReference type="Proteomes" id="UP000260773"/>
    </source>
</evidence>
<dbReference type="SUPFAM" id="SSF52218">
    <property type="entry name" value="Flavoproteins"/>
    <property type="match status" value="1"/>
</dbReference>
<dbReference type="InterPro" id="IPR008254">
    <property type="entry name" value="Flavodoxin/NO_synth"/>
</dbReference>
<reference evidence="6 7" key="1">
    <citation type="submission" date="2018-08" db="EMBL/GenBank/DDBJ databases">
        <title>A genome reference for cultivated species of the human gut microbiota.</title>
        <authorList>
            <person name="Zou Y."/>
            <person name="Xue W."/>
            <person name="Luo G."/>
        </authorList>
    </citation>
    <scope>NUCLEOTIDE SEQUENCE [LARGE SCALE GENOMIC DNA]</scope>
    <source>
        <strain evidence="6 7">AF45-17</strain>
    </source>
</reference>
<evidence type="ECO:0000259" key="4">
    <source>
        <dbReference type="PROSITE" id="PS50902"/>
    </source>
</evidence>
<feature type="domain" description="4Fe-4S ferredoxin-type" evidence="5">
    <location>
        <begin position="195"/>
        <end position="224"/>
    </location>
</feature>
<sequence length="275" mass="30124">MIKHVWAVYFSPSGKTEQVTMAVAEGAAGVLKSGEIHACDFTLPDKREHPFCFGEEDLVILGCPTYAGRIPNKIMPFIRDRICGHGASAAIVMTYGGRSIDHSVMEAYLLLQENGFKVYGAGSVVTRHVMSDILSAGRPGTEDLKAAGEFGADVVHKIMTQPENYNDLRLPGSNPVGPYYKPLEADGTPANFLKAKPKVHNEICTRCKICAEVCPMGSISRENVEEVTGVCIKCHACVRKCPTGARFFDDPSLISHIRMLEENFAGQPKDNNWYL</sequence>
<keyword evidence="3" id="KW-0411">Iron-sulfur</keyword>
<name>A0A3E2TQF6_9FIRM</name>
<dbReference type="InterPro" id="IPR017900">
    <property type="entry name" value="4Fe4S_Fe_S_CS"/>
</dbReference>
<protein>
    <submittedName>
        <fullName evidence="6">4Fe-4S dicluster domain-containing protein</fullName>
    </submittedName>
</protein>
<dbReference type="AlphaFoldDB" id="A0A3E2TQF6"/>
<evidence type="ECO:0000313" key="6">
    <source>
        <dbReference type="EMBL" id="RGB80861.1"/>
    </source>
</evidence>
<proteinExistence type="predicted"/>
<dbReference type="Pfam" id="PF13187">
    <property type="entry name" value="Fer4_9"/>
    <property type="match status" value="1"/>
</dbReference>
<evidence type="ECO:0000256" key="1">
    <source>
        <dbReference type="ARBA" id="ARBA00022723"/>
    </source>
</evidence>
<accession>A0A3E2TQF6</accession>